<feature type="domain" description="Co-chaperone DjlA N-terminal" evidence="1">
    <location>
        <begin position="8"/>
        <end position="119"/>
    </location>
</feature>
<dbReference type="AlphaFoldDB" id="A0A6N6VJL7"/>
<dbReference type="EMBL" id="WESC01000004">
    <property type="protein sequence ID" value="KAB7741261.1"/>
    <property type="molecule type" value="Genomic_DNA"/>
</dbReference>
<name>A0A6N6VJL7_9HYPH</name>
<organism evidence="2 3">
    <name type="scientific">Parvibaculum sedimenti</name>
    <dbReference type="NCBI Taxonomy" id="2608632"/>
    <lineage>
        <taxon>Bacteria</taxon>
        <taxon>Pseudomonadati</taxon>
        <taxon>Pseudomonadota</taxon>
        <taxon>Alphaproteobacteria</taxon>
        <taxon>Hyphomicrobiales</taxon>
        <taxon>Parvibaculaceae</taxon>
        <taxon>Parvibaculum</taxon>
    </lineage>
</organism>
<dbReference type="InterPro" id="IPR007791">
    <property type="entry name" value="DjlA_N"/>
</dbReference>
<dbReference type="CDD" id="cd07176">
    <property type="entry name" value="terB"/>
    <property type="match status" value="1"/>
</dbReference>
<sequence length="136" mass="14690">MSTIAPETALIYVMVTMSAVDSAMSDNELRTIGGIVKHLPIFRHFDTERLIPVARECASILQEDGGLDAVFGLVKDALPPHLRETAYAVAVEIASADLSVGQEELRLLQLLRDTLGIEKLIAAAIERGARARHATA</sequence>
<reference evidence="2 3" key="1">
    <citation type="submission" date="2019-09" db="EMBL/GenBank/DDBJ databases">
        <title>Parvibaculum sedimenti sp. nov., isolated from sediment.</title>
        <authorList>
            <person name="Wang Y."/>
        </authorList>
    </citation>
    <scope>NUCLEOTIDE SEQUENCE [LARGE SCALE GENOMIC DNA]</scope>
    <source>
        <strain evidence="2 3">HXT-9</strain>
    </source>
</reference>
<gene>
    <name evidence="2" type="ORF">F2P47_05830</name>
</gene>
<comment type="caution">
    <text evidence="2">The sequence shown here is derived from an EMBL/GenBank/DDBJ whole genome shotgun (WGS) entry which is preliminary data.</text>
</comment>
<dbReference type="SUPFAM" id="SSF158682">
    <property type="entry name" value="TerB-like"/>
    <property type="match status" value="1"/>
</dbReference>
<dbReference type="RefSeq" id="WP_152215232.1">
    <property type="nucleotide sequence ID" value="NZ_JBAQYD010000116.1"/>
</dbReference>
<evidence type="ECO:0000313" key="2">
    <source>
        <dbReference type="EMBL" id="KAB7741261.1"/>
    </source>
</evidence>
<evidence type="ECO:0000313" key="3">
    <source>
        <dbReference type="Proteomes" id="UP000468901"/>
    </source>
</evidence>
<proteinExistence type="predicted"/>
<dbReference type="Pfam" id="PF05099">
    <property type="entry name" value="TerB"/>
    <property type="match status" value="1"/>
</dbReference>
<protein>
    <submittedName>
        <fullName evidence="2">Tellurite resistance protein TerB</fullName>
    </submittedName>
</protein>
<keyword evidence="3" id="KW-1185">Reference proteome</keyword>
<evidence type="ECO:0000259" key="1">
    <source>
        <dbReference type="Pfam" id="PF05099"/>
    </source>
</evidence>
<dbReference type="InterPro" id="IPR029024">
    <property type="entry name" value="TerB-like"/>
</dbReference>
<accession>A0A6N6VJL7</accession>
<dbReference type="Proteomes" id="UP000468901">
    <property type="component" value="Unassembled WGS sequence"/>
</dbReference>
<dbReference type="Gene3D" id="1.10.3680.10">
    <property type="entry name" value="TerB-like"/>
    <property type="match status" value="1"/>
</dbReference>